<dbReference type="InterPro" id="IPR020004">
    <property type="entry name" value="UDP-GlcNAc_Epase"/>
</dbReference>
<dbReference type="InterPro" id="IPR029767">
    <property type="entry name" value="WecB-like"/>
</dbReference>
<sequence>MKIAVVTGTRAEYGLLYGLMKKLQYDDLIEFQLIVTGMHLSPEFGLTYQMIEEDGFTITRKVEMLLSSDTPAGISKSIGLGVIGFADAYEELQPDLIVVLGDRYEILAAVQAALPANIPVAHIAGGDTTEGAIDESIRHAITKMSHLHFVTNDKSYQNVIQMGENPKHVYNVGSPGIDNIKNLSLLSREELENNLGISIGNQSFLITLHPATLAPGKAEEQCESLLTALDLECSYESITLIFTKANADSEGRIINNMIEEYCLNRSNAYLFESLGQLKYLSMIQQVNVVIGNSSSGLYEVPSFQKPTVNIGDRQKGRLKALSVLDCDASADSIHKSIKDAKRLDCRNVTNPYGEGDSSQKIYSFIKKYDKCSFLLKKSFHEVSNT</sequence>
<dbReference type="PANTHER" id="PTHR43174">
    <property type="entry name" value="UDP-N-ACETYLGLUCOSAMINE 2-EPIMERASE"/>
    <property type="match status" value="1"/>
</dbReference>
<gene>
    <name evidence="2" type="ORF">SAMN04488054_10678</name>
</gene>
<protein>
    <submittedName>
        <fullName evidence="2">UDP-N-acetylglucosamine 2-epimerase (Non-hydrolysing)</fullName>
    </submittedName>
</protein>
<evidence type="ECO:0000313" key="3">
    <source>
        <dbReference type="Proteomes" id="UP000199668"/>
    </source>
</evidence>
<dbReference type="GO" id="GO:0006047">
    <property type="term" value="P:UDP-N-acetylglucosamine metabolic process"/>
    <property type="evidence" value="ECO:0007669"/>
    <property type="project" value="InterPro"/>
</dbReference>
<dbReference type="Proteomes" id="UP000199668">
    <property type="component" value="Unassembled WGS sequence"/>
</dbReference>
<organism evidence="2 3">
    <name type="scientific">Salibacterium qingdaonense</name>
    <dbReference type="NCBI Taxonomy" id="266892"/>
    <lineage>
        <taxon>Bacteria</taxon>
        <taxon>Bacillati</taxon>
        <taxon>Bacillota</taxon>
        <taxon>Bacilli</taxon>
        <taxon>Bacillales</taxon>
        <taxon>Bacillaceae</taxon>
    </lineage>
</organism>
<dbReference type="SUPFAM" id="SSF53756">
    <property type="entry name" value="UDP-Glycosyltransferase/glycogen phosphorylase"/>
    <property type="match status" value="1"/>
</dbReference>
<dbReference type="Gene3D" id="3.40.50.2000">
    <property type="entry name" value="Glycogen Phosphorylase B"/>
    <property type="match status" value="2"/>
</dbReference>
<dbReference type="EMBL" id="FOTY01000006">
    <property type="protein sequence ID" value="SFL84187.1"/>
    <property type="molecule type" value="Genomic_DNA"/>
</dbReference>
<name>A0A1I4L0N0_9BACI</name>
<dbReference type="NCBIfam" id="TIGR03568">
    <property type="entry name" value="NeuC_NnaA"/>
    <property type="match status" value="1"/>
</dbReference>
<dbReference type="Pfam" id="PF02350">
    <property type="entry name" value="Epimerase_2"/>
    <property type="match status" value="1"/>
</dbReference>
<evidence type="ECO:0000313" key="2">
    <source>
        <dbReference type="EMBL" id="SFL84187.1"/>
    </source>
</evidence>
<dbReference type="STRING" id="266892.SAMN04488054_10678"/>
<evidence type="ECO:0000259" key="1">
    <source>
        <dbReference type="Pfam" id="PF02350"/>
    </source>
</evidence>
<keyword evidence="3" id="KW-1185">Reference proteome</keyword>
<accession>A0A1I4L0N0</accession>
<dbReference type="GO" id="GO:0004553">
    <property type="term" value="F:hydrolase activity, hydrolyzing O-glycosyl compounds"/>
    <property type="evidence" value="ECO:0007669"/>
    <property type="project" value="InterPro"/>
</dbReference>
<reference evidence="2 3" key="1">
    <citation type="submission" date="2016-10" db="EMBL/GenBank/DDBJ databases">
        <authorList>
            <person name="de Groot N.N."/>
        </authorList>
    </citation>
    <scope>NUCLEOTIDE SEQUENCE [LARGE SCALE GENOMIC DNA]</scope>
    <source>
        <strain evidence="2 3">CGMCC 1.6134</strain>
    </source>
</reference>
<feature type="domain" description="UDP-N-acetylglucosamine 2-epimerase" evidence="1">
    <location>
        <begin position="22"/>
        <end position="366"/>
    </location>
</feature>
<proteinExistence type="predicted"/>
<dbReference type="PANTHER" id="PTHR43174:SF3">
    <property type="entry name" value="UDP-N-ACETYLGLUCOSAMINE 2-EPIMERASE"/>
    <property type="match status" value="1"/>
</dbReference>
<dbReference type="RefSeq" id="WP_177195460.1">
    <property type="nucleotide sequence ID" value="NZ_FOTY01000006.1"/>
</dbReference>
<dbReference type="InterPro" id="IPR003331">
    <property type="entry name" value="UDP_GlcNAc_Epimerase_2_dom"/>
</dbReference>
<dbReference type="CDD" id="cd03786">
    <property type="entry name" value="GTB_UDP-GlcNAc_2-Epimerase"/>
    <property type="match status" value="1"/>
</dbReference>
<dbReference type="AlphaFoldDB" id="A0A1I4L0N0"/>